<reference evidence="4" key="1">
    <citation type="submission" date="2016-05" db="EMBL/GenBank/DDBJ databases">
        <title>Comparative genomics of biotechnologically important yeasts.</title>
        <authorList>
            <consortium name="DOE Joint Genome Institute"/>
            <person name="Riley R."/>
            <person name="Haridas S."/>
            <person name="Wolfe K.H."/>
            <person name="Lopes M.R."/>
            <person name="Hittinger C.T."/>
            <person name="Goker M."/>
            <person name="Salamov A."/>
            <person name="Wisecaver J."/>
            <person name="Long T.M."/>
            <person name="Aerts A.L."/>
            <person name="Barry K."/>
            <person name="Choi C."/>
            <person name="Clum A."/>
            <person name="Coughlan A.Y."/>
            <person name="Deshpande S."/>
            <person name="Douglass A.P."/>
            <person name="Hanson S.J."/>
            <person name="Klenk H.-P."/>
            <person name="Labutti K."/>
            <person name="Lapidus A."/>
            <person name="Lindquist E."/>
            <person name="Lipzen A."/>
            <person name="Meier-Kolthoff J.P."/>
            <person name="Ohm R.A."/>
            <person name="Otillar R.P."/>
            <person name="Pangilinan J."/>
            <person name="Peng Y."/>
            <person name="Rokas A."/>
            <person name="Rosa C.A."/>
            <person name="Scheuner C."/>
            <person name="Sibirny A.A."/>
            <person name="Slot J.C."/>
            <person name="Stielow J.B."/>
            <person name="Sun H."/>
            <person name="Kurtzman C.P."/>
            <person name="Blackwell M."/>
            <person name="Grigoriev I.V."/>
            <person name="Jeffries T.W."/>
        </authorList>
    </citation>
    <scope>NUCLEOTIDE SEQUENCE [LARGE SCALE GENOMIC DNA]</scope>
    <source>
        <strain evidence="4">NRRL Y-12698</strain>
    </source>
</reference>
<proteinExistence type="predicted"/>
<name>A0A1E3QK63_9ASCO</name>
<dbReference type="Gene3D" id="3.90.1150.10">
    <property type="entry name" value="Aspartate Aminotransferase, domain 1"/>
    <property type="match status" value="1"/>
</dbReference>
<feature type="domain" description="Aminotransferase class V" evidence="2">
    <location>
        <begin position="66"/>
        <end position="328"/>
    </location>
</feature>
<dbReference type="SUPFAM" id="SSF53383">
    <property type="entry name" value="PLP-dependent transferases"/>
    <property type="match status" value="1"/>
</dbReference>
<evidence type="ECO:0000259" key="2">
    <source>
        <dbReference type="Pfam" id="PF00266"/>
    </source>
</evidence>
<dbReference type="InterPro" id="IPR015424">
    <property type="entry name" value="PyrdxlP-dep_Trfase"/>
</dbReference>
<keyword evidence="4" id="KW-1185">Reference proteome</keyword>
<dbReference type="EMBL" id="KV454440">
    <property type="protein sequence ID" value="ODQ77472.1"/>
    <property type="molecule type" value="Genomic_DNA"/>
</dbReference>
<dbReference type="GeneID" id="30147792"/>
<dbReference type="Gene3D" id="3.40.640.10">
    <property type="entry name" value="Type I PLP-dependent aspartate aminotransferase-like (Major domain)"/>
    <property type="match status" value="1"/>
</dbReference>
<dbReference type="Proteomes" id="UP000094336">
    <property type="component" value="Unassembled WGS sequence"/>
</dbReference>
<dbReference type="PANTHER" id="PTHR43092:SF2">
    <property type="entry name" value="HERCYNYLCYSTEINE SULFOXIDE LYASE"/>
    <property type="match status" value="1"/>
</dbReference>
<sequence length="410" mass="46006">MPVFGKKFREQHFSLSPSAIPVNNGSYGVAPTVVLEEFHDIQWKKEGFPDRYLRAEQPLDVIASTKAIADIVDADYENLVFADSTSAGVNMVLRSFPFARGDKILFQTTTYSACINTVKFLALRYGVVPLTVQLDYPLSDDEVVEKFAQAMKAEAETGIPVKMCLFDAISSLPGLRVPFERIVQLCKDQDVISFVDGAHTVGQIPIALRTLQPDFFISNLHKWYMVPKGCAIVYVAPKYHRSIHSFPISHSFLEDDVVLPLALEATRLVDRFRLTLVSYFANITVVPAAIKFRNNVCGGETEISNYCYKLAQDVGDMLAARWGTSVLNNSHKESRQLAMVNVEVPVVPLELSSGWRKHVEEKMLENSVFVPLFEHNGKLYARFSCTVYNDMEDYLAAADLLLKFVNEVVN</sequence>
<dbReference type="PANTHER" id="PTHR43092">
    <property type="entry name" value="L-CYSTEINE DESULFHYDRASE"/>
    <property type="match status" value="1"/>
</dbReference>
<keyword evidence="1" id="KW-0663">Pyridoxal phosphate</keyword>
<dbReference type="InterPro" id="IPR000192">
    <property type="entry name" value="Aminotrans_V_dom"/>
</dbReference>
<accession>A0A1E3QK63</accession>
<protein>
    <recommendedName>
        <fullName evidence="2">Aminotransferase class V domain-containing protein</fullName>
    </recommendedName>
</protein>
<evidence type="ECO:0000313" key="3">
    <source>
        <dbReference type="EMBL" id="ODQ77472.1"/>
    </source>
</evidence>
<dbReference type="STRING" id="984486.A0A1E3QK63"/>
<organism evidence="3 4">
    <name type="scientific">Babjeviella inositovora NRRL Y-12698</name>
    <dbReference type="NCBI Taxonomy" id="984486"/>
    <lineage>
        <taxon>Eukaryota</taxon>
        <taxon>Fungi</taxon>
        <taxon>Dikarya</taxon>
        <taxon>Ascomycota</taxon>
        <taxon>Saccharomycotina</taxon>
        <taxon>Pichiomycetes</taxon>
        <taxon>Serinales incertae sedis</taxon>
        <taxon>Babjeviella</taxon>
    </lineage>
</organism>
<dbReference type="RefSeq" id="XP_018982800.1">
    <property type="nucleotide sequence ID" value="XM_019129939.1"/>
</dbReference>
<dbReference type="OrthoDB" id="5978656at2759"/>
<dbReference type="InterPro" id="IPR015422">
    <property type="entry name" value="PyrdxlP-dep_Trfase_small"/>
</dbReference>
<dbReference type="Pfam" id="PF00266">
    <property type="entry name" value="Aminotran_5"/>
    <property type="match status" value="1"/>
</dbReference>
<dbReference type="InterPro" id="IPR015421">
    <property type="entry name" value="PyrdxlP-dep_Trfase_major"/>
</dbReference>
<evidence type="ECO:0000256" key="1">
    <source>
        <dbReference type="ARBA" id="ARBA00022898"/>
    </source>
</evidence>
<evidence type="ECO:0000313" key="4">
    <source>
        <dbReference type="Proteomes" id="UP000094336"/>
    </source>
</evidence>
<dbReference type="AlphaFoldDB" id="A0A1E3QK63"/>
<gene>
    <name evidence="3" type="ORF">BABINDRAFT_163483</name>
</gene>